<organism evidence="2 3">
    <name type="scientific">Haloprofundus marisrubri</name>
    <dbReference type="NCBI Taxonomy" id="1514971"/>
    <lineage>
        <taxon>Archaea</taxon>
        <taxon>Methanobacteriati</taxon>
        <taxon>Methanobacteriota</taxon>
        <taxon>Stenosarchaea group</taxon>
        <taxon>Halobacteria</taxon>
        <taxon>Halobacteriales</taxon>
        <taxon>Haloferacaceae</taxon>
        <taxon>Haloprofundus</taxon>
    </lineage>
</organism>
<dbReference type="AlphaFoldDB" id="A0A0W1R827"/>
<evidence type="ECO:0000313" key="3">
    <source>
        <dbReference type="Proteomes" id="UP000054387"/>
    </source>
</evidence>
<comment type="caution">
    <text evidence="2">The sequence shown here is derived from an EMBL/GenBank/DDBJ whole genome shotgun (WGS) entry which is preliminary data.</text>
</comment>
<gene>
    <name evidence="2" type="ORF">AUR64_17325</name>
</gene>
<feature type="transmembrane region" description="Helical" evidence="1">
    <location>
        <begin position="83"/>
        <end position="112"/>
    </location>
</feature>
<feature type="transmembrane region" description="Helical" evidence="1">
    <location>
        <begin position="50"/>
        <end position="71"/>
    </location>
</feature>
<evidence type="ECO:0000313" key="2">
    <source>
        <dbReference type="EMBL" id="KTG09528.1"/>
    </source>
</evidence>
<feature type="transmembrane region" description="Helical" evidence="1">
    <location>
        <begin position="27"/>
        <end position="44"/>
    </location>
</feature>
<reference evidence="2 3" key="1">
    <citation type="submission" date="2015-12" db="EMBL/GenBank/DDBJ databases">
        <title>Haloprofundus marisrubri gen. nov., sp. nov., an extremely halophilic archaeon isolated from the Discovery deep brine-seawater interface in the Red Sea.</title>
        <authorList>
            <person name="Zhang G."/>
            <person name="Stingl U."/>
            <person name="Rashid M."/>
        </authorList>
    </citation>
    <scope>NUCLEOTIDE SEQUENCE [LARGE SCALE GENOMIC DNA]</scope>
    <source>
        <strain evidence="2 3">SB9</strain>
    </source>
</reference>
<dbReference type="EMBL" id="LOPU01000029">
    <property type="protein sequence ID" value="KTG09528.1"/>
    <property type="molecule type" value="Genomic_DNA"/>
</dbReference>
<dbReference type="Proteomes" id="UP000054387">
    <property type="component" value="Unassembled WGS sequence"/>
</dbReference>
<dbReference type="OrthoDB" id="379536at2157"/>
<dbReference type="RefSeq" id="WP_058582680.1">
    <property type="nucleotide sequence ID" value="NZ_LOPU01000029.1"/>
</dbReference>
<evidence type="ECO:0000256" key="1">
    <source>
        <dbReference type="SAM" id="Phobius"/>
    </source>
</evidence>
<keyword evidence="1" id="KW-1133">Transmembrane helix</keyword>
<sequence length="122" mass="13234">MMWEIIHLLVVGVVGCFFIGYMTPKAAIWGSITTIIAWLCFHLVPGADPAMVLNALIPRIADLFFVFPRAVGLASDSMGAEAGLIGVLAVLVWAVILIVPYVVGMILGVLTWPELIFLRLLL</sequence>
<keyword evidence="3" id="KW-1185">Reference proteome</keyword>
<accession>A0A0W1R827</accession>
<name>A0A0W1R827_9EURY</name>
<protein>
    <submittedName>
        <fullName evidence="2">Uncharacterized protein</fullName>
    </submittedName>
</protein>
<feature type="transmembrane region" description="Helical" evidence="1">
    <location>
        <begin position="6"/>
        <end position="22"/>
    </location>
</feature>
<keyword evidence="1" id="KW-0472">Membrane</keyword>
<keyword evidence="1" id="KW-0812">Transmembrane</keyword>
<proteinExistence type="predicted"/>